<dbReference type="Pfam" id="PF07238">
    <property type="entry name" value="PilZ"/>
    <property type="match status" value="1"/>
</dbReference>
<sequence>MSSPSMMGRGGILPFAIRDNATLYACWMPFVKNGGLFIPTLKPYRLGDEVFVLLSLINEPEQIPLTGKVVWITPQGSQGHRKPGIGVQLSAKDQATRIKIETLLIRVLNSDHPNYTM</sequence>
<evidence type="ECO:0000313" key="2">
    <source>
        <dbReference type="EMBL" id="KXU37317.1"/>
    </source>
</evidence>
<evidence type="ECO:0000259" key="1">
    <source>
        <dbReference type="Pfam" id="PF07238"/>
    </source>
</evidence>
<dbReference type="InterPro" id="IPR009875">
    <property type="entry name" value="PilZ_domain"/>
</dbReference>
<organism evidence="2 3">
    <name type="scientific">Ventosimonas gracilis</name>
    <dbReference type="NCBI Taxonomy" id="1680762"/>
    <lineage>
        <taxon>Bacteria</taxon>
        <taxon>Pseudomonadati</taxon>
        <taxon>Pseudomonadota</taxon>
        <taxon>Gammaproteobacteria</taxon>
        <taxon>Pseudomonadales</taxon>
        <taxon>Ventosimonadaceae</taxon>
        <taxon>Ventosimonas</taxon>
    </lineage>
</organism>
<dbReference type="RefSeq" id="WP_068390961.1">
    <property type="nucleotide sequence ID" value="NZ_LSZO01000166.1"/>
</dbReference>
<comment type="caution">
    <text evidence="2">The sequence shown here is derived from an EMBL/GenBank/DDBJ whole genome shotgun (WGS) entry which is preliminary data.</text>
</comment>
<dbReference type="EMBL" id="LSZO01000166">
    <property type="protein sequence ID" value="KXU37317.1"/>
    <property type="molecule type" value="Genomic_DNA"/>
</dbReference>
<reference evidence="2 3" key="1">
    <citation type="submission" date="2016-02" db="EMBL/GenBank/DDBJ databases">
        <authorList>
            <person name="Wen L."/>
            <person name="He K."/>
            <person name="Yang H."/>
        </authorList>
    </citation>
    <scope>NUCLEOTIDE SEQUENCE [LARGE SCALE GENOMIC DNA]</scope>
    <source>
        <strain evidence="2 3">CV58</strain>
    </source>
</reference>
<dbReference type="AlphaFoldDB" id="A0A139SRZ2"/>
<name>A0A139SRZ2_9GAMM</name>
<dbReference type="OrthoDB" id="5296245at2"/>
<evidence type="ECO:0000313" key="3">
    <source>
        <dbReference type="Proteomes" id="UP000072660"/>
    </source>
</evidence>
<proteinExistence type="predicted"/>
<dbReference type="GO" id="GO:0035438">
    <property type="term" value="F:cyclic-di-GMP binding"/>
    <property type="evidence" value="ECO:0007669"/>
    <property type="project" value="InterPro"/>
</dbReference>
<dbReference type="Gene3D" id="2.40.10.220">
    <property type="entry name" value="predicted glycosyltransferase like domains"/>
    <property type="match status" value="1"/>
</dbReference>
<gene>
    <name evidence="2" type="ORF">AXE65_03440</name>
</gene>
<dbReference type="Proteomes" id="UP000072660">
    <property type="component" value="Unassembled WGS sequence"/>
</dbReference>
<accession>A0A139SRZ2</accession>
<protein>
    <submittedName>
        <fullName evidence="2">Pilus assembly protein PilZ</fullName>
    </submittedName>
</protein>
<feature type="domain" description="PilZ" evidence="1">
    <location>
        <begin position="14"/>
        <end position="104"/>
    </location>
</feature>
<keyword evidence="3" id="KW-1185">Reference proteome</keyword>